<dbReference type="AlphaFoldDB" id="A0A1B9GZY0"/>
<feature type="region of interest" description="Disordered" evidence="1">
    <location>
        <begin position="1"/>
        <end position="34"/>
    </location>
</feature>
<gene>
    <name evidence="2" type="ORF">I316_01837</name>
</gene>
<feature type="compositionally biased region" description="Polar residues" evidence="1">
    <location>
        <begin position="22"/>
        <end position="34"/>
    </location>
</feature>
<feature type="compositionally biased region" description="Basic and acidic residues" evidence="1">
    <location>
        <begin position="1"/>
        <end position="16"/>
    </location>
</feature>
<name>A0A1B9GZY0_9TREE</name>
<evidence type="ECO:0000313" key="3">
    <source>
        <dbReference type="Proteomes" id="UP000092666"/>
    </source>
</evidence>
<dbReference type="EMBL" id="KI669495">
    <property type="protein sequence ID" value="OCF36586.1"/>
    <property type="molecule type" value="Genomic_DNA"/>
</dbReference>
<dbReference type="Proteomes" id="UP000092666">
    <property type="component" value="Unassembled WGS sequence"/>
</dbReference>
<evidence type="ECO:0000256" key="1">
    <source>
        <dbReference type="SAM" id="MobiDB-lite"/>
    </source>
</evidence>
<reference evidence="3" key="2">
    <citation type="submission" date="2013-12" db="EMBL/GenBank/DDBJ databases">
        <title>Evolution of pathogenesis and genome organization in the Tremellales.</title>
        <authorList>
            <person name="Cuomo C."/>
            <person name="Litvintseva A."/>
            <person name="Heitman J."/>
            <person name="Chen Y."/>
            <person name="Sun S."/>
            <person name="Springer D."/>
            <person name="Dromer F."/>
            <person name="Young S."/>
            <person name="Zeng Q."/>
            <person name="Chapman S."/>
            <person name="Gujja S."/>
            <person name="Saif S."/>
            <person name="Birren B."/>
        </authorList>
    </citation>
    <scope>NUCLEOTIDE SEQUENCE [LARGE SCALE GENOMIC DNA]</scope>
    <source>
        <strain evidence="3">BCC8398</strain>
    </source>
</reference>
<organism evidence="2 3">
    <name type="scientific">Kwoniella heveanensis BCC8398</name>
    <dbReference type="NCBI Taxonomy" id="1296120"/>
    <lineage>
        <taxon>Eukaryota</taxon>
        <taxon>Fungi</taxon>
        <taxon>Dikarya</taxon>
        <taxon>Basidiomycota</taxon>
        <taxon>Agaricomycotina</taxon>
        <taxon>Tremellomycetes</taxon>
        <taxon>Tremellales</taxon>
        <taxon>Cryptococcaceae</taxon>
        <taxon>Kwoniella</taxon>
    </lineage>
</organism>
<sequence length="173" mass="18867">MSNASDHTELSKRSQPGEDETSASPSSNIHTTSLSSALRTYYNKTNEAEVMTVPSFEQSSAGSSRVLTKISQLALQNTLRGITESESAISDHAHRATVREWAEDASKAPSNSAHMHAVGYLPGGLAHERHKELRERLAVCGTTEEEMRGTDVNSAQYSVQANGRRFFVSRGED</sequence>
<proteinExistence type="predicted"/>
<reference evidence="2 3" key="1">
    <citation type="submission" date="2013-07" db="EMBL/GenBank/DDBJ databases">
        <title>The Genome Sequence of Cryptococcus heveanensis BCC8398.</title>
        <authorList>
            <consortium name="The Broad Institute Genome Sequencing Platform"/>
            <person name="Cuomo C."/>
            <person name="Litvintseva A."/>
            <person name="Chen Y."/>
            <person name="Heitman J."/>
            <person name="Sun S."/>
            <person name="Springer D."/>
            <person name="Dromer F."/>
            <person name="Young S.K."/>
            <person name="Zeng Q."/>
            <person name="Gargeya S."/>
            <person name="Fitzgerald M."/>
            <person name="Abouelleil A."/>
            <person name="Alvarado L."/>
            <person name="Berlin A.M."/>
            <person name="Chapman S.B."/>
            <person name="Dewar J."/>
            <person name="Goldberg J."/>
            <person name="Griggs A."/>
            <person name="Gujja S."/>
            <person name="Hansen M."/>
            <person name="Howarth C."/>
            <person name="Imamovic A."/>
            <person name="Larimer J."/>
            <person name="McCowan C."/>
            <person name="Murphy C."/>
            <person name="Pearson M."/>
            <person name="Priest M."/>
            <person name="Roberts A."/>
            <person name="Saif S."/>
            <person name="Shea T."/>
            <person name="Sykes S."/>
            <person name="Wortman J."/>
            <person name="Nusbaum C."/>
            <person name="Birren B."/>
        </authorList>
    </citation>
    <scope>NUCLEOTIDE SEQUENCE [LARGE SCALE GENOMIC DNA]</scope>
    <source>
        <strain evidence="2 3">BCC8398</strain>
    </source>
</reference>
<keyword evidence="3" id="KW-1185">Reference proteome</keyword>
<protein>
    <submittedName>
        <fullName evidence="2">Uncharacterized protein</fullName>
    </submittedName>
</protein>
<accession>A0A1B9GZY0</accession>
<evidence type="ECO:0000313" key="2">
    <source>
        <dbReference type="EMBL" id="OCF36586.1"/>
    </source>
</evidence>